<evidence type="ECO:0000313" key="1">
    <source>
        <dbReference type="EMBL" id="KAF0469193.1"/>
    </source>
</evidence>
<proteinExistence type="predicted"/>
<dbReference type="OrthoDB" id="2306256at2759"/>
<evidence type="ECO:0000313" key="2">
    <source>
        <dbReference type="Proteomes" id="UP000439903"/>
    </source>
</evidence>
<keyword evidence="2" id="KW-1185">Reference proteome</keyword>
<organism evidence="1 2">
    <name type="scientific">Gigaspora margarita</name>
    <dbReference type="NCBI Taxonomy" id="4874"/>
    <lineage>
        <taxon>Eukaryota</taxon>
        <taxon>Fungi</taxon>
        <taxon>Fungi incertae sedis</taxon>
        <taxon>Mucoromycota</taxon>
        <taxon>Glomeromycotina</taxon>
        <taxon>Glomeromycetes</taxon>
        <taxon>Diversisporales</taxon>
        <taxon>Gigasporaceae</taxon>
        <taxon>Gigaspora</taxon>
    </lineage>
</organism>
<reference evidence="1 2" key="1">
    <citation type="journal article" date="2019" name="Environ. Microbiol.">
        <title>At the nexus of three kingdoms: the genome of the mycorrhizal fungus Gigaspora margarita provides insights into plant, endobacterial and fungal interactions.</title>
        <authorList>
            <person name="Venice F."/>
            <person name="Ghignone S."/>
            <person name="Salvioli di Fossalunga A."/>
            <person name="Amselem J."/>
            <person name="Novero M."/>
            <person name="Xianan X."/>
            <person name="Sedzielewska Toro K."/>
            <person name="Morin E."/>
            <person name="Lipzen A."/>
            <person name="Grigoriev I.V."/>
            <person name="Henrissat B."/>
            <person name="Martin F.M."/>
            <person name="Bonfante P."/>
        </authorList>
    </citation>
    <scope>NUCLEOTIDE SEQUENCE [LARGE SCALE GENOMIC DNA]</scope>
    <source>
        <strain evidence="1 2">BEG34</strain>
    </source>
</reference>
<comment type="caution">
    <text evidence="1">The sequence shown here is derived from an EMBL/GenBank/DDBJ whole genome shotgun (WGS) entry which is preliminary data.</text>
</comment>
<gene>
    <name evidence="1" type="ORF">F8M41_025624</name>
</gene>
<dbReference type="Proteomes" id="UP000439903">
    <property type="component" value="Unassembled WGS sequence"/>
</dbReference>
<sequence>MISTCLCHLCPPNLRYSYQSQTSLVKHEKTKHRNNKIIPHLFTIIAPSSYDMNSLETHLLFNFSGSAESGNLLNDNEWGYKDGSGTVAYALMENKTGTYQVNFTWKEHVYKKHHYPLLCGLMTCSFQIDIQDFVSE</sequence>
<dbReference type="AlphaFoldDB" id="A0A8H3XLP0"/>
<accession>A0A8H3XLP0</accession>
<protein>
    <submittedName>
        <fullName evidence="1">Uncharacterized protein</fullName>
    </submittedName>
</protein>
<dbReference type="EMBL" id="WTPW01000924">
    <property type="protein sequence ID" value="KAF0469193.1"/>
    <property type="molecule type" value="Genomic_DNA"/>
</dbReference>
<name>A0A8H3XLP0_GIGMA</name>